<evidence type="ECO:0000256" key="2">
    <source>
        <dbReference type="ARBA" id="ARBA00022490"/>
    </source>
</evidence>
<evidence type="ECO:0000256" key="7">
    <source>
        <dbReference type="ARBA" id="ARBA00022801"/>
    </source>
</evidence>
<dbReference type="HAMAP" id="MF_00130">
    <property type="entry name" value="RecU"/>
    <property type="match status" value="1"/>
</dbReference>
<dbReference type="InterPro" id="IPR011856">
    <property type="entry name" value="tRNA_endonuc-like_dom_sf"/>
</dbReference>
<evidence type="ECO:0000313" key="16">
    <source>
        <dbReference type="Proteomes" id="UP000018890"/>
    </source>
</evidence>
<keyword evidence="4 13" id="KW-0479">Metal-binding</keyword>
<dbReference type="GO" id="GO:0007059">
    <property type="term" value="P:chromosome segregation"/>
    <property type="evidence" value="ECO:0007669"/>
    <property type="project" value="UniProtKB-UniRule"/>
</dbReference>
<evidence type="ECO:0000256" key="8">
    <source>
        <dbReference type="ARBA" id="ARBA00022842"/>
    </source>
</evidence>
<comment type="cofactor">
    <cofactor evidence="13">
        <name>Mg(2+)</name>
        <dbReference type="ChEBI" id="CHEBI:18420"/>
    </cofactor>
    <text evidence="13">Binds 1 Mg(2+) ion per subunit.</text>
</comment>
<keyword evidence="16" id="KW-1185">Reference proteome</keyword>
<name>W4Q0Y6_9BACI</name>
<dbReference type="NCBIfam" id="NF002581">
    <property type="entry name" value="PRK02234.1-2"/>
    <property type="match status" value="1"/>
</dbReference>
<dbReference type="GO" id="GO:0006310">
    <property type="term" value="P:DNA recombination"/>
    <property type="evidence" value="ECO:0007669"/>
    <property type="project" value="UniProtKB-UniRule"/>
</dbReference>
<dbReference type="InterPro" id="IPR004612">
    <property type="entry name" value="Resolv_RecU"/>
</dbReference>
<dbReference type="SUPFAM" id="SSF52980">
    <property type="entry name" value="Restriction endonuclease-like"/>
    <property type="match status" value="1"/>
</dbReference>
<dbReference type="GO" id="GO:0006281">
    <property type="term" value="P:DNA repair"/>
    <property type="evidence" value="ECO:0007669"/>
    <property type="project" value="UniProtKB-UniRule"/>
</dbReference>
<comment type="caution">
    <text evidence="15">The sequence shown here is derived from an EMBL/GenBank/DDBJ whole genome shotgun (WGS) entry which is preliminary data.</text>
</comment>
<keyword evidence="3 13" id="KW-0540">Nuclease</keyword>
<keyword evidence="5 13" id="KW-0255">Endonuclease</keyword>
<keyword evidence="7 13" id="KW-0378">Hydrolase</keyword>
<evidence type="ECO:0000256" key="14">
    <source>
        <dbReference type="NCBIfam" id="TIGR00648"/>
    </source>
</evidence>
<dbReference type="EC" id="3.1.21.10" evidence="13 14"/>
<evidence type="ECO:0000313" key="15">
    <source>
        <dbReference type="EMBL" id="GAE25029.1"/>
    </source>
</evidence>
<dbReference type="NCBIfam" id="TIGR00648">
    <property type="entry name" value="recU"/>
    <property type="match status" value="1"/>
</dbReference>
<feature type="binding site" evidence="13">
    <location>
        <position position="98"/>
    </location>
    <ligand>
        <name>Mg(2+)</name>
        <dbReference type="ChEBI" id="CHEBI:18420"/>
    </ligand>
</feature>
<reference evidence="15" key="1">
    <citation type="journal article" date="2014" name="Genome Announc.">
        <title>Draft Genome Sequences of Three Alkaliphilic Bacillus Strains, Bacillus wakoensis JCM 9140T, Bacillus akibai JCM 9157T, and Bacillus hemicellulosilyticus JCM 9152T.</title>
        <authorList>
            <person name="Yuki M."/>
            <person name="Oshima K."/>
            <person name="Suda W."/>
            <person name="Oshida Y."/>
            <person name="Kitamura K."/>
            <person name="Iida T."/>
            <person name="Hattori M."/>
            <person name="Ohkuma M."/>
        </authorList>
    </citation>
    <scope>NUCLEOTIDE SEQUENCE [LARGE SCALE GENOMIC DNA]</scope>
    <source>
        <strain evidence="15">JCM 9140</strain>
    </source>
</reference>
<dbReference type="CDD" id="cd22354">
    <property type="entry name" value="RecU-like"/>
    <property type="match status" value="1"/>
</dbReference>
<protein>
    <recommendedName>
        <fullName evidence="12 13">Holliday junction resolvase RecU</fullName>
        <ecNumber evidence="13 14">3.1.21.10</ecNumber>
    </recommendedName>
    <alternativeName>
        <fullName evidence="13">Recombination protein U homolog</fullName>
    </alternativeName>
</protein>
<keyword evidence="9 13" id="KW-0233">DNA recombination</keyword>
<dbReference type="InterPro" id="IPR011335">
    <property type="entry name" value="Restrct_endonuc-II-like"/>
</dbReference>
<gene>
    <name evidence="13" type="primary">recU</name>
    <name evidence="15" type="ORF">JCM9140_999</name>
</gene>
<proteinExistence type="inferred from homology"/>
<evidence type="ECO:0000256" key="3">
    <source>
        <dbReference type="ARBA" id="ARBA00022722"/>
    </source>
</evidence>
<sequence>MIFFERYVKEMAIRYPNGRRFTKKASTQNNKQNKELTYSNRGMTLEDDLNETNQYYLEKSKAVIHKKPTPIQIVQVDYPKRSAAVIKEAYFKQASTTDYNGVYKGHYLDFEAKETKNKTSFPLQNFHDHQIAHMKQVKNQNGIAFVILRFSLTDEIYLLDAAHLISFYDQKETSRKSIRKLDIEKYGVLIKIGYHPRIDYLQAVDSLYFNEQSTK</sequence>
<keyword evidence="10 13" id="KW-0234">DNA repair</keyword>
<dbReference type="PIRSF" id="PIRSF037785">
    <property type="entry name" value="RecU"/>
    <property type="match status" value="1"/>
</dbReference>
<organism evidence="15 16">
    <name type="scientific">Halalkalibacter wakoensis JCM 9140</name>
    <dbReference type="NCBI Taxonomy" id="1236970"/>
    <lineage>
        <taxon>Bacteria</taxon>
        <taxon>Bacillati</taxon>
        <taxon>Bacillota</taxon>
        <taxon>Bacilli</taxon>
        <taxon>Bacillales</taxon>
        <taxon>Bacillaceae</taxon>
        <taxon>Halalkalibacter</taxon>
    </lineage>
</organism>
<keyword evidence="8 13" id="KW-0460">Magnesium</keyword>
<dbReference type="GO" id="GO:0000287">
    <property type="term" value="F:magnesium ion binding"/>
    <property type="evidence" value="ECO:0007669"/>
    <property type="project" value="UniProtKB-UniRule"/>
</dbReference>
<evidence type="ECO:0000256" key="1">
    <source>
        <dbReference type="ARBA" id="ARBA00004496"/>
    </source>
</evidence>
<evidence type="ECO:0000256" key="11">
    <source>
        <dbReference type="ARBA" id="ARBA00023447"/>
    </source>
</evidence>
<evidence type="ECO:0000256" key="9">
    <source>
        <dbReference type="ARBA" id="ARBA00023172"/>
    </source>
</evidence>
<evidence type="ECO:0000256" key="12">
    <source>
        <dbReference type="ARBA" id="ARBA00029523"/>
    </source>
</evidence>
<dbReference type="NCBIfam" id="NF002584">
    <property type="entry name" value="PRK02234.1-5"/>
    <property type="match status" value="1"/>
</dbReference>
<evidence type="ECO:0000256" key="13">
    <source>
        <dbReference type="HAMAP-Rule" id="MF_00130"/>
    </source>
</evidence>
<comment type="subcellular location">
    <subcellularLocation>
        <location evidence="1 13">Cytoplasm</location>
    </subcellularLocation>
</comment>
<feature type="site" description="Transition state stabilizer" evidence="13">
    <location>
        <position position="113"/>
    </location>
</feature>
<evidence type="ECO:0000256" key="6">
    <source>
        <dbReference type="ARBA" id="ARBA00022763"/>
    </source>
</evidence>
<dbReference type="GO" id="GO:0005737">
    <property type="term" value="C:cytoplasm"/>
    <property type="evidence" value="ECO:0007669"/>
    <property type="project" value="UniProtKB-SubCell"/>
</dbReference>
<dbReference type="GO" id="GO:0008821">
    <property type="term" value="F:crossover junction DNA endonuclease activity"/>
    <property type="evidence" value="ECO:0007669"/>
    <property type="project" value="UniProtKB-EC"/>
</dbReference>
<dbReference type="GO" id="GO:0003676">
    <property type="term" value="F:nucleic acid binding"/>
    <property type="evidence" value="ECO:0007669"/>
    <property type="project" value="InterPro"/>
</dbReference>
<feature type="binding site" evidence="13">
    <location>
        <position position="111"/>
    </location>
    <ligand>
        <name>Mg(2+)</name>
        <dbReference type="ChEBI" id="CHEBI:18420"/>
    </ligand>
</feature>
<evidence type="ECO:0000256" key="4">
    <source>
        <dbReference type="ARBA" id="ARBA00022723"/>
    </source>
</evidence>
<feature type="binding site" evidence="13">
    <location>
        <position position="130"/>
    </location>
    <ligand>
        <name>Mg(2+)</name>
        <dbReference type="ChEBI" id="CHEBI:18420"/>
    </ligand>
</feature>
<dbReference type="Gene3D" id="3.40.1350.10">
    <property type="match status" value="1"/>
</dbReference>
<evidence type="ECO:0000256" key="5">
    <source>
        <dbReference type="ARBA" id="ARBA00022759"/>
    </source>
</evidence>
<comment type="function">
    <text evidence="13">Endonuclease that resolves Holliday junction intermediates in genetic recombination. Cleaves mobile four-strand junctions by introducing symmetrical nicks in paired strands. Promotes annealing of linear ssDNA with homologous dsDNA. Required for DNA repair, homologous recombination and chromosome segregation.</text>
</comment>
<dbReference type="EMBL" id="BAUT01000006">
    <property type="protein sequence ID" value="GAE25029.1"/>
    <property type="molecule type" value="Genomic_DNA"/>
</dbReference>
<dbReference type="Proteomes" id="UP000018890">
    <property type="component" value="Unassembled WGS sequence"/>
</dbReference>
<comment type="similarity">
    <text evidence="11 13">Belongs to the RecU family.</text>
</comment>
<evidence type="ECO:0000256" key="10">
    <source>
        <dbReference type="ARBA" id="ARBA00023204"/>
    </source>
</evidence>
<dbReference type="AlphaFoldDB" id="W4Q0Y6"/>
<dbReference type="STRING" id="1236970.JCM9140_999"/>
<accession>W4Q0Y6</accession>
<dbReference type="Pfam" id="PF03838">
    <property type="entry name" value="RecU"/>
    <property type="match status" value="1"/>
</dbReference>
<comment type="catalytic activity">
    <reaction evidence="13">
        <text>Endonucleolytic cleavage at a junction such as a reciprocal single-stranded crossover between two homologous DNA duplexes (Holliday junction).</text>
        <dbReference type="EC" id="3.1.21.10"/>
    </reaction>
</comment>
<keyword evidence="6 13" id="KW-0227">DNA damage</keyword>
<keyword evidence="2 13" id="KW-0963">Cytoplasm</keyword>
<feature type="binding site" evidence="13">
    <location>
        <position position="96"/>
    </location>
    <ligand>
        <name>Mg(2+)</name>
        <dbReference type="ChEBI" id="CHEBI:18420"/>
    </ligand>
</feature>